<feature type="compositionally biased region" description="Basic and acidic residues" evidence="1">
    <location>
        <begin position="121"/>
        <end position="130"/>
    </location>
</feature>
<organism evidence="2 3">
    <name type="scientific">Coptis chinensis</name>
    <dbReference type="NCBI Taxonomy" id="261450"/>
    <lineage>
        <taxon>Eukaryota</taxon>
        <taxon>Viridiplantae</taxon>
        <taxon>Streptophyta</taxon>
        <taxon>Embryophyta</taxon>
        <taxon>Tracheophyta</taxon>
        <taxon>Spermatophyta</taxon>
        <taxon>Magnoliopsida</taxon>
        <taxon>Ranunculales</taxon>
        <taxon>Ranunculaceae</taxon>
        <taxon>Coptidoideae</taxon>
        <taxon>Coptis</taxon>
    </lineage>
</organism>
<keyword evidence="3" id="KW-1185">Reference proteome</keyword>
<proteinExistence type="predicted"/>
<feature type="region of interest" description="Disordered" evidence="1">
    <location>
        <begin position="80"/>
        <end position="130"/>
    </location>
</feature>
<reference evidence="2 3" key="1">
    <citation type="submission" date="2020-10" db="EMBL/GenBank/DDBJ databases">
        <title>The Coptis chinensis genome and diversification of protoberbering-type alkaloids.</title>
        <authorList>
            <person name="Wang B."/>
            <person name="Shu S."/>
            <person name="Song C."/>
            <person name="Liu Y."/>
        </authorList>
    </citation>
    <scope>NUCLEOTIDE SEQUENCE [LARGE SCALE GENOMIC DNA]</scope>
    <source>
        <strain evidence="2">HL-2020</strain>
        <tissue evidence="2">Leaf</tissue>
    </source>
</reference>
<evidence type="ECO:0000313" key="2">
    <source>
        <dbReference type="EMBL" id="KAF9597472.1"/>
    </source>
</evidence>
<dbReference type="EMBL" id="JADFTS010000007">
    <property type="protein sequence ID" value="KAF9597472.1"/>
    <property type="molecule type" value="Genomic_DNA"/>
</dbReference>
<sequence length="260" mass="29141">METSTIKFRIGYLSVANWKKCESEPTVLNMALDIEDGEEIIMGEGTGTVEKHAFAMSEMLLIIKSLDSIKEQGNTFCASTSSAQEKQVDESNMGAPSGDVLSETPIPKQNKTRQHKGHHKGVLEKDKEKEKYYLDQVESPTGTSNALPDEDQILEATNGSVQSTLDSWVPQAYNGPSGYYPLNTCMYPDLSMAQSFPFHQHGPPSMPMMSFNHSLLYSQVRAEMRRRQATRNKRSSFSRFDYDPFSYSLNLDNGNSGFFC</sequence>
<name>A0A835LM19_9MAGN</name>
<accession>A0A835LM19</accession>
<feature type="compositionally biased region" description="Basic residues" evidence="1">
    <location>
        <begin position="110"/>
        <end position="120"/>
    </location>
</feature>
<dbReference type="Proteomes" id="UP000631114">
    <property type="component" value="Unassembled WGS sequence"/>
</dbReference>
<comment type="caution">
    <text evidence="2">The sequence shown here is derived from an EMBL/GenBank/DDBJ whole genome shotgun (WGS) entry which is preliminary data.</text>
</comment>
<evidence type="ECO:0000256" key="1">
    <source>
        <dbReference type="SAM" id="MobiDB-lite"/>
    </source>
</evidence>
<dbReference type="AlphaFoldDB" id="A0A835LM19"/>
<gene>
    <name evidence="2" type="ORF">IFM89_018918</name>
</gene>
<evidence type="ECO:0000313" key="3">
    <source>
        <dbReference type="Proteomes" id="UP000631114"/>
    </source>
</evidence>
<protein>
    <submittedName>
        <fullName evidence="2">Uncharacterized protein</fullName>
    </submittedName>
</protein>